<keyword evidence="2" id="KW-1185">Reference proteome</keyword>
<protein>
    <submittedName>
        <fullName evidence="1">Uncharacterized protein</fullName>
    </submittedName>
</protein>
<dbReference type="EMBL" id="VOFY01000004">
    <property type="protein sequence ID" value="KAA8593634.1"/>
    <property type="molecule type" value="Genomic_DNA"/>
</dbReference>
<gene>
    <name evidence="1" type="ORF">FQN60_009750</name>
</gene>
<dbReference type="AlphaFoldDB" id="A0A5J5DJX2"/>
<accession>A0A5J5DJX2</accession>
<sequence length="16" mass="1830">MTRASQNPCPHSQDEE</sequence>
<proteinExistence type="predicted"/>
<reference evidence="1 2" key="1">
    <citation type="submission" date="2019-08" db="EMBL/GenBank/DDBJ databases">
        <title>A chromosome-level genome assembly, high-density linkage maps, and genome scans reveal the genomic architecture of hybrid incompatibilities underlying speciation via character displacement in darters (Percidae: Etheostominae).</title>
        <authorList>
            <person name="Moran R.L."/>
            <person name="Catchen J.M."/>
            <person name="Fuller R.C."/>
        </authorList>
    </citation>
    <scope>NUCLEOTIDE SEQUENCE [LARGE SCALE GENOMIC DNA]</scope>
    <source>
        <strain evidence="1">EspeVRDwgs_2016</strain>
        <tissue evidence="1">Muscle</tissue>
    </source>
</reference>
<name>A0A5J5DJX2_9PERO</name>
<evidence type="ECO:0000313" key="2">
    <source>
        <dbReference type="Proteomes" id="UP000327493"/>
    </source>
</evidence>
<comment type="caution">
    <text evidence="1">The sequence shown here is derived from an EMBL/GenBank/DDBJ whole genome shotgun (WGS) entry which is preliminary data.</text>
</comment>
<dbReference type="Proteomes" id="UP000327493">
    <property type="component" value="Chromosome 4"/>
</dbReference>
<feature type="non-terminal residue" evidence="1">
    <location>
        <position position="16"/>
    </location>
</feature>
<organism evidence="1 2">
    <name type="scientific">Etheostoma spectabile</name>
    <name type="common">orangethroat darter</name>
    <dbReference type="NCBI Taxonomy" id="54343"/>
    <lineage>
        <taxon>Eukaryota</taxon>
        <taxon>Metazoa</taxon>
        <taxon>Chordata</taxon>
        <taxon>Craniata</taxon>
        <taxon>Vertebrata</taxon>
        <taxon>Euteleostomi</taxon>
        <taxon>Actinopterygii</taxon>
        <taxon>Neopterygii</taxon>
        <taxon>Teleostei</taxon>
        <taxon>Neoteleostei</taxon>
        <taxon>Acanthomorphata</taxon>
        <taxon>Eupercaria</taxon>
        <taxon>Perciformes</taxon>
        <taxon>Percoidei</taxon>
        <taxon>Percidae</taxon>
        <taxon>Etheostomatinae</taxon>
        <taxon>Etheostoma</taxon>
    </lineage>
</organism>
<evidence type="ECO:0000313" key="1">
    <source>
        <dbReference type="EMBL" id="KAA8593634.1"/>
    </source>
</evidence>